<feature type="domain" description="HD/PDEase" evidence="1">
    <location>
        <begin position="208"/>
        <end position="315"/>
    </location>
</feature>
<dbReference type="EMBL" id="BSDR01000001">
    <property type="protein sequence ID" value="GLI35642.1"/>
    <property type="molecule type" value="Genomic_DNA"/>
</dbReference>
<evidence type="ECO:0000313" key="3">
    <source>
        <dbReference type="Proteomes" id="UP001144372"/>
    </source>
</evidence>
<dbReference type="SMART" id="SM00471">
    <property type="entry name" value="HDc"/>
    <property type="match status" value="1"/>
</dbReference>
<dbReference type="InterPro" id="IPR003607">
    <property type="entry name" value="HD/PDEase_dom"/>
</dbReference>
<dbReference type="InterPro" id="IPR029033">
    <property type="entry name" value="His_PPase_superfam"/>
</dbReference>
<dbReference type="Pfam" id="PF01966">
    <property type="entry name" value="HD"/>
    <property type="match status" value="1"/>
</dbReference>
<dbReference type="GO" id="GO:0016779">
    <property type="term" value="F:nucleotidyltransferase activity"/>
    <property type="evidence" value="ECO:0007669"/>
    <property type="project" value="UniProtKB-ARBA"/>
</dbReference>
<organism evidence="2 3">
    <name type="scientific">Desulforhabdus amnigena</name>
    <dbReference type="NCBI Taxonomy" id="40218"/>
    <lineage>
        <taxon>Bacteria</taxon>
        <taxon>Pseudomonadati</taxon>
        <taxon>Thermodesulfobacteriota</taxon>
        <taxon>Syntrophobacteria</taxon>
        <taxon>Syntrophobacterales</taxon>
        <taxon>Syntrophobacteraceae</taxon>
        <taxon>Desulforhabdus</taxon>
    </lineage>
</organism>
<dbReference type="Gene3D" id="3.40.50.1240">
    <property type="entry name" value="Phosphoglycerate mutase-like"/>
    <property type="match status" value="1"/>
</dbReference>
<dbReference type="SUPFAM" id="SSF53448">
    <property type="entry name" value="Nucleotide-diphospho-sugar transferases"/>
    <property type="match status" value="1"/>
</dbReference>
<accession>A0A9W6FVL4</accession>
<sequence length="576" mass="65353">MAAGCSSRMGALKPLLRIGPATLLEMAVTLFRKAGIQDVHVVVGHRAEEIIPFLDRLKVKWVFNEHYDRGMLSSILAGVQSFDPHVEAFCLLPVDIPLVKPRTINELVSAYRNGQAKVIYPCFRKKRGHPPIISTICMRGELAWDHPGGLKSFLERFDEEAQDVEVRDEAILMNCNTPQDFRMLEDHYLRGDIPTIQECEALWERFDVCENVRAHSRVVAELARILAVYLNRVGLNLDLDLVVAAGFLHDLAKGQKDHAATGAKILKEMGYRRVGEIVALHMDLGSPKQFLDESDLIYLADKCVENDRLLSLEDRFQRPLARYVEGDEIRKAVMKRLEDGKAVRKRIEHLLGISFDRIIERYERGIRAASARGRREIYLVRHGAIRLPGRGKQYIGQLDLCLSEEGFGQAQNLAERLSHIQLAGIYCSDLARSVKTAEIIGKPHGLEPVKLSNFREIYLGEWEGLSFDEVCCKYPEEYEKRGRDVVHYRPPYGESFLDCSCRVISSFYEALQSTRGNILIVGHAGVNRIILCQAMGKSLESLFEIHQDYGCLNVIECKDFGFEVKTLNETVMRDPL</sequence>
<keyword evidence="3" id="KW-1185">Reference proteome</keyword>
<dbReference type="CDD" id="cd07067">
    <property type="entry name" value="HP_PGM_like"/>
    <property type="match status" value="1"/>
</dbReference>
<dbReference type="Gene3D" id="3.90.550.10">
    <property type="entry name" value="Spore Coat Polysaccharide Biosynthesis Protein SpsA, Chain A"/>
    <property type="match status" value="1"/>
</dbReference>
<dbReference type="InterPro" id="IPR013078">
    <property type="entry name" value="His_Pase_superF_clade-1"/>
</dbReference>
<dbReference type="PANTHER" id="PTHR43777">
    <property type="entry name" value="MOLYBDENUM COFACTOR CYTIDYLYLTRANSFERASE"/>
    <property type="match status" value="1"/>
</dbReference>
<proteinExistence type="predicted"/>
<dbReference type="CDD" id="cd04182">
    <property type="entry name" value="GT_2_like_f"/>
    <property type="match status" value="1"/>
</dbReference>
<dbReference type="InterPro" id="IPR029044">
    <property type="entry name" value="Nucleotide-diphossugar_trans"/>
</dbReference>
<dbReference type="PANTHER" id="PTHR43777:SF1">
    <property type="entry name" value="MOLYBDENUM COFACTOR CYTIDYLYLTRANSFERASE"/>
    <property type="match status" value="1"/>
</dbReference>
<evidence type="ECO:0000259" key="1">
    <source>
        <dbReference type="SMART" id="SM00471"/>
    </source>
</evidence>
<reference evidence="2" key="1">
    <citation type="submission" date="2022-12" db="EMBL/GenBank/DDBJ databases">
        <title>Reference genome sequencing for broad-spectrum identification of bacterial and archaeal isolates by mass spectrometry.</title>
        <authorList>
            <person name="Sekiguchi Y."/>
            <person name="Tourlousse D.M."/>
        </authorList>
    </citation>
    <scope>NUCLEOTIDE SEQUENCE</scope>
    <source>
        <strain evidence="2">ASRB1</strain>
    </source>
</reference>
<dbReference type="SUPFAM" id="SSF53254">
    <property type="entry name" value="Phosphoglycerate mutase-like"/>
    <property type="match status" value="1"/>
</dbReference>
<dbReference type="SUPFAM" id="SSF109604">
    <property type="entry name" value="HD-domain/PDEase-like"/>
    <property type="match status" value="1"/>
</dbReference>
<dbReference type="Pfam" id="PF00300">
    <property type="entry name" value="His_Phos_1"/>
    <property type="match status" value="1"/>
</dbReference>
<evidence type="ECO:0000313" key="2">
    <source>
        <dbReference type="EMBL" id="GLI35642.1"/>
    </source>
</evidence>
<name>A0A9W6FVL4_9BACT</name>
<protein>
    <recommendedName>
        <fullName evidence="1">HD/PDEase domain-containing protein</fullName>
    </recommendedName>
</protein>
<gene>
    <name evidence="2" type="ORF">DAMNIGENAA_30750</name>
</gene>
<dbReference type="InterPro" id="IPR006674">
    <property type="entry name" value="HD_domain"/>
</dbReference>
<dbReference type="InterPro" id="IPR025877">
    <property type="entry name" value="MobA-like_NTP_Trfase"/>
</dbReference>
<dbReference type="Gene3D" id="1.10.3210.10">
    <property type="entry name" value="Hypothetical protein af1432"/>
    <property type="match status" value="1"/>
</dbReference>
<dbReference type="CDD" id="cd00077">
    <property type="entry name" value="HDc"/>
    <property type="match status" value="1"/>
</dbReference>
<dbReference type="Pfam" id="PF12804">
    <property type="entry name" value="NTP_transf_3"/>
    <property type="match status" value="1"/>
</dbReference>
<dbReference type="InterPro" id="IPR054703">
    <property type="entry name" value="Mop-rel"/>
</dbReference>
<dbReference type="SMART" id="SM00855">
    <property type="entry name" value="PGAM"/>
    <property type="match status" value="1"/>
</dbReference>
<dbReference type="NCBIfam" id="NF045665">
    <property type="entry name" value="NTPtran_DVU1551"/>
    <property type="match status" value="1"/>
</dbReference>
<dbReference type="AlphaFoldDB" id="A0A9W6FVL4"/>
<dbReference type="Proteomes" id="UP001144372">
    <property type="component" value="Unassembled WGS sequence"/>
</dbReference>
<comment type="caution">
    <text evidence="2">The sequence shown here is derived from an EMBL/GenBank/DDBJ whole genome shotgun (WGS) entry which is preliminary data.</text>
</comment>